<organism evidence="1 2">
    <name type="scientific">Lujinxingia vulgaris</name>
    <dbReference type="NCBI Taxonomy" id="2600176"/>
    <lineage>
        <taxon>Bacteria</taxon>
        <taxon>Deltaproteobacteria</taxon>
        <taxon>Bradymonadales</taxon>
        <taxon>Lujinxingiaceae</taxon>
        <taxon>Lujinxingia</taxon>
    </lineage>
</organism>
<evidence type="ECO:0000313" key="1">
    <source>
        <dbReference type="EMBL" id="TXD34869.1"/>
    </source>
</evidence>
<dbReference type="EMBL" id="VOSL01000053">
    <property type="protein sequence ID" value="TXD34869.1"/>
    <property type="molecule type" value="Genomic_DNA"/>
</dbReference>
<proteinExistence type="predicted"/>
<sequence>MECNIEMNGKYACLVMMMFFLLLNLSCFDSDKEKYIVVHEAVSVYRSVDELAGSTVRGNENVKAVFVLSQGEQVGFVDYGYTKTFMYIKVEFNEGDEGFVFNSPKISIVEVD</sequence>
<evidence type="ECO:0000313" key="2">
    <source>
        <dbReference type="Proteomes" id="UP000321046"/>
    </source>
</evidence>
<reference evidence="1 2" key="1">
    <citation type="submission" date="2019-08" db="EMBL/GenBank/DDBJ databases">
        <title>Bradymonadales sp. TMQ2.</title>
        <authorList>
            <person name="Liang Q."/>
        </authorList>
    </citation>
    <scope>NUCLEOTIDE SEQUENCE [LARGE SCALE GENOMIC DNA]</scope>
    <source>
        <strain evidence="1 2">TMQ2</strain>
    </source>
</reference>
<dbReference type="RefSeq" id="WP_146974820.1">
    <property type="nucleotide sequence ID" value="NZ_VOSL01000053.1"/>
</dbReference>
<name>A0A5C6XBX4_9DELT</name>
<accession>A0A5C6XBX4</accession>
<dbReference type="Proteomes" id="UP000321046">
    <property type="component" value="Unassembled WGS sequence"/>
</dbReference>
<protein>
    <submittedName>
        <fullName evidence="1">Uncharacterized protein</fullName>
    </submittedName>
</protein>
<dbReference type="OrthoDB" id="9963449at2"/>
<comment type="caution">
    <text evidence="1">The sequence shown here is derived from an EMBL/GenBank/DDBJ whole genome shotgun (WGS) entry which is preliminary data.</text>
</comment>
<dbReference type="AlphaFoldDB" id="A0A5C6XBX4"/>
<gene>
    <name evidence="1" type="ORF">FRC96_12475</name>
</gene>